<dbReference type="EMBL" id="CAJVQB010032994">
    <property type="protein sequence ID" value="CAG8819101.1"/>
    <property type="molecule type" value="Genomic_DNA"/>
</dbReference>
<protein>
    <submittedName>
        <fullName evidence="1">37946_t:CDS:1</fullName>
    </submittedName>
</protein>
<dbReference type="Proteomes" id="UP000789901">
    <property type="component" value="Unassembled WGS sequence"/>
</dbReference>
<comment type="caution">
    <text evidence="1">The sequence shown here is derived from an EMBL/GenBank/DDBJ whole genome shotgun (WGS) entry which is preliminary data.</text>
</comment>
<evidence type="ECO:0000313" key="2">
    <source>
        <dbReference type="Proteomes" id="UP000789901"/>
    </source>
</evidence>
<evidence type="ECO:0000313" key="1">
    <source>
        <dbReference type="EMBL" id="CAG8819101.1"/>
    </source>
</evidence>
<accession>A0ABN7W6Z1</accession>
<organism evidence="1 2">
    <name type="scientific">Gigaspora margarita</name>
    <dbReference type="NCBI Taxonomy" id="4874"/>
    <lineage>
        <taxon>Eukaryota</taxon>
        <taxon>Fungi</taxon>
        <taxon>Fungi incertae sedis</taxon>
        <taxon>Mucoromycota</taxon>
        <taxon>Glomeromycotina</taxon>
        <taxon>Glomeromycetes</taxon>
        <taxon>Diversisporales</taxon>
        <taxon>Gigasporaceae</taxon>
        <taxon>Gigaspora</taxon>
    </lineage>
</organism>
<reference evidence="1 2" key="1">
    <citation type="submission" date="2021-06" db="EMBL/GenBank/DDBJ databases">
        <authorList>
            <person name="Kallberg Y."/>
            <person name="Tangrot J."/>
            <person name="Rosling A."/>
        </authorList>
    </citation>
    <scope>NUCLEOTIDE SEQUENCE [LARGE SCALE GENOMIC DNA]</scope>
    <source>
        <strain evidence="1 2">120-4 pot B 10/14</strain>
    </source>
</reference>
<proteinExistence type="predicted"/>
<keyword evidence="2" id="KW-1185">Reference proteome</keyword>
<name>A0ABN7W6Z1_GIGMA</name>
<gene>
    <name evidence="1" type="ORF">GMARGA_LOCUS27220</name>
</gene>
<sequence>MKRKKHDFHEFCKSWFNVRCHYSDLGSNKKIPVFVFDPGIDEDYIEYKESTPELKSRKIRLYLTHEEQKKLSTERDFAKMGRNFVMRDRKKKDIQSMMILARDFTWRNGVYSWLKRIVTSEEIPEVNYAVVIAKNYCNENYIHVPIPLEERENKMSSCGRIVNIDPGVRTTFTCYDLRGRAIEWGNGDFNRIVRLSKKCNKLRSEIG</sequence>